<organism evidence="3 4">
    <name type="scientific">Extremus antarcticus</name>
    <dbReference type="NCBI Taxonomy" id="702011"/>
    <lineage>
        <taxon>Eukaryota</taxon>
        <taxon>Fungi</taxon>
        <taxon>Dikarya</taxon>
        <taxon>Ascomycota</taxon>
        <taxon>Pezizomycotina</taxon>
        <taxon>Dothideomycetes</taxon>
        <taxon>Dothideomycetidae</taxon>
        <taxon>Mycosphaerellales</taxon>
        <taxon>Extremaceae</taxon>
        <taxon>Extremus</taxon>
    </lineage>
</organism>
<evidence type="ECO:0000313" key="3">
    <source>
        <dbReference type="EMBL" id="KAK3049174.1"/>
    </source>
</evidence>
<protein>
    <recommendedName>
        <fullName evidence="2">C2H2-type domain-containing protein</fullName>
    </recommendedName>
</protein>
<evidence type="ECO:0000259" key="2">
    <source>
        <dbReference type="PROSITE" id="PS00028"/>
    </source>
</evidence>
<gene>
    <name evidence="3" type="ORF">LTR09_009593</name>
</gene>
<proteinExistence type="predicted"/>
<feature type="region of interest" description="Disordered" evidence="1">
    <location>
        <begin position="42"/>
        <end position="117"/>
    </location>
</feature>
<feature type="compositionally biased region" description="Low complexity" evidence="1">
    <location>
        <begin position="88"/>
        <end position="112"/>
    </location>
</feature>
<dbReference type="AlphaFoldDB" id="A0AAJ0DFA7"/>
<comment type="caution">
    <text evidence="3">The sequence shown here is derived from an EMBL/GenBank/DDBJ whole genome shotgun (WGS) entry which is preliminary data.</text>
</comment>
<dbReference type="PANTHER" id="PTHR47251">
    <property type="entry name" value="FINGER DOMAIN PROTEIN, PUTATIVE (AFU_ORTHOLOGUE AFUA_3G04180)-RELATED"/>
    <property type="match status" value="1"/>
</dbReference>
<dbReference type="EMBL" id="JAWDJX010000042">
    <property type="protein sequence ID" value="KAK3049174.1"/>
    <property type="molecule type" value="Genomic_DNA"/>
</dbReference>
<dbReference type="SUPFAM" id="SSF57667">
    <property type="entry name" value="beta-beta-alpha zinc fingers"/>
    <property type="match status" value="1"/>
</dbReference>
<name>A0AAJ0DFA7_9PEZI</name>
<dbReference type="Proteomes" id="UP001271007">
    <property type="component" value="Unassembled WGS sequence"/>
</dbReference>
<feature type="compositionally biased region" description="Basic and acidic residues" evidence="1">
    <location>
        <begin position="70"/>
        <end position="81"/>
    </location>
</feature>
<evidence type="ECO:0000256" key="1">
    <source>
        <dbReference type="SAM" id="MobiDB-lite"/>
    </source>
</evidence>
<dbReference type="PROSITE" id="PS00028">
    <property type="entry name" value="ZINC_FINGER_C2H2_1"/>
    <property type="match status" value="1"/>
</dbReference>
<dbReference type="PANTHER" id="PTHR47251:SF1">
    <property type="entry name" value="FINGER DOMAIN PROTEIN, PUTATIVE (AFU_ORTHOLOGUE AFUA_3G04180)-RELATED"/>
    <property type="match status" value="1"/>
</dbReference>
<dbReference type="InterPro" id="IPR036236">
    <property type="entry name" value="Znf_C2H2_sf"/>
</dbReference>
<feature type="domain" description="C2H2-type" evidence="2">
    <location>
        <begin position="25"/>
        <end position="47"/>
    </location>
</feature>
<keyword evidence="4" id="KW-1185">Reference proteome</keyword>
<evidence type="ECO:0000313" key="4">
    <source>
        <dbReference type="Proteomes" id="UP001271007"/>
    </source>
</evidence>
<dbReference type="InterPro" id="IPR013087">
    <property type="entry name" value="Znf_C2H2_type"/>
</dbReference>
<sequence length="193" mass="20581">MAPRSQALPQATTDSAREARKSFFCELCHKGYARMNDFEAHEGSYDHQHRKRLKDLRTLTRDPAATAKARAAEQKANEETGLKSIALSSATAARPSSTSTSTSTAGSSGASAPKKKPVFKSTLQPHNAAALGTEAKPFITAVGGEDREGDPSGAVRNGWFEERYRPRFVTGCEERGCAVCNGGMGMDLGEVGS</sequence>
<reference evidence="3" key="1">
    <citation type="submission" date="2023-04" db="EMBL/GenBank/DDBJ databases">
        <title>Black Yeasts Isolated from many extreme environments.</title>
        <authorList>
            <person name="Coleine C."/>
            <person name="Stajich J.E."/>
            <person name="Selbmann L."/>
        </authorList>
    </citation>
    <scope>NUCLEOTIDE SEQUENCE</scope>
    <source>
        <strain evidence="3">CCFEE 5312</strain>
    </source>
</reference>
<accession>A0AAJ0DFA7</accession>